<dbReference type="EMBL" id="WOCA01000020">
    <property type="protein sequence ID" value="MUK90338.1"/>
    <property type="molecule type" value="Genomic_DNA"/>
</dbReference>
<evidence type="ECO:0000313" key="2">
    <source>
        <dbReference type="Proteomes" id="UP000469125"/>
    </source>
</evidence>
<proteinExistence type="predicted"/>
<reference evidence="1 2" key="1">
    <citation type="submission" date="2019-11" db="EMBL/GenBank/DDBJ databases">
        <authorList>
            <person name="Li X."/>
        </authorList>
    </citation>
    <scope>NUCLEOTIDE SEQUENCE [LARGE SCALE GENOMIC DNA]</scope>
    <source>
        <strain evidence="1 2">L9</strain>
    </source>
</reference>
<organism evidence="1 2">
    <name type="scientific">Ornithinibacillus caprae</name>
    <dbReference type="NCBI Taxonomy" id="2678566"/>
    <lineage>
        <taxon>Bacteria</taxon>
        <taxon>Bacillati</taxon>
        <taxon>Bacillota</taxon>
        <taxon>Bacilli</taxon>
        <taxon>Bacillales</taxon>
        <taxon>Bacillaceae</taxon>
        <taxon>Ornithinibacillus</taxon>
    </lineage>
</organism>
<accession>A0A6N8FRD6</accession>
<dbReference type="Proteomes" id="UP000469125">
    <property type="component" value="Unassembled WGS sequence"/>
</dbReference>
<dbReference type="AlphaFoldDB" id="A0A6N8FRD6"/>
<protein>
    <recommendedName>
        <fullName evidence="3">DUF4901 domain-containing protein</fullName>
    </recommendedName>
</protein>
<gene>
    <name evidence="1" type="ORF">GMD78_18350</name>
</gene>
<sequence length="422" mass="49659">MDIRIKEIIDTTKNRFGLDNYYLRNYSLHREVTIHSKTVYTMSMEWFPNHVTEQEEDGTNPEGTAVIEIGVENQQIISIIFVGGQTFAIGNSFVNYNRNDIINWIERETGLTYRNQFQLHKAEEGELQFRECIEGVDVSPSGFIEFKINEEGKLTLFSVHGHFPSKDMVKKAEYTLSLDIIESLSRQQLKLIEIPSFEQQKLVPVYVLEEIFITNDQMFTIPVEILSDVREYQQLDQVLLWERSIDTYFDRKEINWFEEVSVDQVFSREPSPDSMPITKAIQQQVVQAVKKMLQQEYPSDSGNWKLETIHREHGYIHAILRTTKEKQRVFRRKLVVMIDPNNFQAVNYMDNKPMLEMFENFLGYEKLTVTKEQAYEKLKGFFELKPYYVYDFKLSQYVLCGRLDCQYGVNALNGEVIELNDL</sequence>
<dbReference type="RefSeq" id="WP_155671037.1">
    <property type="nucleotide sequence ID" value="NZ_WOCA01000020.1"/>
</dbReference>
<evidence type="ECO:0008006" key="3">
    <source>
        <dbReference type="Google" id="ProtNLM"/>
    </source>
</evidence>
<keyword evidence="2" id="KW-1185">Reference proteome</keyword>
<evidence type="ECO:0000313" key="1">
    <source>
        <dbReference type="EMBL" id="MUK90338.1"/>
    </source>
</evidence>
<name>A0A6N8FRD6_9BACI</name>
<comment type="caution">
    <text evidence="1">The sequence shown here is derived from an EMBL/GenBank/DDBJ whole genome shotgun (WGS) entry which is preliminary data.</text>
</comment>